<reference evidence="3" key="1">
    <citation type="journal article" date="2019" name="Int. J. Syst. Evol. Microbiol.">
        <title>The Global Catalogue of Microorganisms (GCM) 10K type strain sequencing project: providing services to taxonomists for standard genome sequencing and annotation.</title>
        <authorList>
            <consortium name="The Broad Institute Genomics Platform"/>
            <consortium name="The Broad Institute Genome Sequencing Center for Infectious Disease"/>
            <person name="Wu L."/>
            <person name="Ma J."/>
        </authorList>
    </citation>
    <scope>NUCLEOTIDE SEQUENCE [LARGE SCALE GENOMIC DNA]</scope>
    <source>
        <strain evidence="3">JCM 18325</strain>
    </source>
</reference>
<feature type="transmembrane region" description="Helical" evidence="1">
    <location>
        <begin position="328"/>
        <end position="350"/>
    </location>
</feature>
<organism evidence="2 3">
    <name type="scientific">Litoribaculum gwangyangense</name>
    <dbReference type="NCBI Taxonomy" id="1130722"/>
    <lineage>
        <taxon>Bacteria</taxon>
        <taxon>Pseudomonadati</taxon>
        <taxon>Bacteroidota</taxon>
        <taxon>Flavobacteriia</taxon>
        <taxon>Flavobacteriales</taxon>
        <taxon>Flavobacteriaceae</taxon>
        <taxon>Litoribaculum</taxon>
    </lineage>
</organism>
<feature type="transmembrane region" description="Helical" evidence="1">
    <location>
        <begin position="357"/>
        <end position="377"/>
    </location>
</feature>
<feature type="transmembrane region" description="Helical" evidence="1">
    <location>
        <begin position="427"/>
        <end position="445"/>
    </location>
</feature>
<feature type="transmembrane region" description="Helical" evidence="1">
    <location>
        <begin position="230"/>
        <end position="247"/>
    </location>
</feature>
<dbReference type="InterPro" id="IPR003474">
    <property type="entry name" value="Glcn_transporter"/>
</dbReference>
<dbReference type="Proteomes" id="UP001501433">
    <property type="component" value="Unassembled WGS sequence"/>
</dbReference>
<dbReference type="PIRSF" id="PIRSF002746">
    <property type="entry name" value="Gluconate_transporter"/>
    <property type="match status" value="1"/>
</dbReference>
<feature type="transmembrane region" description="Helical" evidence="1">
    <location>
        <begin position="27"/>
        <end position="43"/>
    </location>
</feature>
<feature type="transmembrane region" description="Helical" evidence="1">
    <location>
        <begin position="175"/>
        <end position="194"/>
    </location>
</feature>
<dbReference type="PANTHER" id="PTHR30354:SF11">
    <property type="entry name" value="PERMEASE"/>
    <property type="match status" value="1"/>
</dbReference>
<dbReference type="RefSeq" id="WP_345275675.1">
    <property type="nucleotide sequence ID" value="NZ_BAABJW010000001.1"/>
</dbReference>
<dbReference type="Pfam" id="PF02447">
    <property type="entry name" value="GntP_permease"/>
    <property type="match status" value="1"/>
</dbReference>
<feature type="transmembrane region" description="Helical" evidence="1">
    <location>
        <begin position="100"/>
        <end position="123"/>
    </location>
</feature>
<dbReference type="PANTHER" id="PTHR30354">
    <property type="entry name" value="GNT FAMILY GLUCONATE TRANSPORTER"/>
    <property type="match status" value="1"/>
</dbReference>
<sequence>MEILIALVVVVIFMVVAASKYKFHPFLSLLLASIVMGFVGGLTEKEITATLTTGFGKTLGSIGIIIAFGTIIGAYLEKSGGAKTMANWALNTIGKSRSVLAMNITGFIVSIPVYCDSGFIILSSLNKAISKRTKIPLVVLAVALAGGLYTAHVFIPPTPGPLAATAALEADLGLVILLGIVVSFPVSLVSYFWANYLQKRYKNIVDTESIVDNITEADNPSQGIPKTSTAFMPIIVPIILIALKSIADYPTHPFGEGIYSRIVNFIGNPIIALLIGVFLAFKLKNKVKEAVHFNWIGEGLKEAGVIILITGAGGAFGSILQATGIGDIIGNSFSNFNLGLFLPFLIAAVLKTAQGSSTVSIITTAAIMAPILTSFGLDSALGKALSVLAIGAGAMTVSHLNDSYFWVVAQFSGMDTPTALKTQTVSTLLQGVFGILLILIIGWIFI</sequence>
<feature type="transmembrane region" description="Helical" evidence="1">
    <location>
        <begin position="55"/>
        <end position="76"/>
    </location>
</feature>
<name>A0ABP9C431_9FLAO</name>
<keyword evidence="1" id="KW-0812">Transmembrane</keyword>
<keyword evidence="3" id="KW-1185">Reference proteome</keyword>
<proteinExistence type="predicted"/>
<dbReference type="EMBL" id="BAABJW010000001">
    <property type="protein sequence ID" value="GAA4804338.1"/>
    <property type="molecule type" value="Genomic_DNA"/>
</dbReference>
<comment type="caution">
    <text evidence="2">The sequence shown here is derived from an EMBL/GenBank/DDBJ whole genome shotgun (WGS) entry which is preliminary data.</text>
</comment>
<protein>
    <submittedName>
        <fullName evidence="2">GntP family permease</fullName>
    </submittedName>
</protein>
<feature type="transmembrane region" description="Helical" evidence="1">
    <location>
        <begin position="302"/>
        <end position="322"/>
    </location>
</feature>
<keyword evidence="1" id="KW-0472">Membrane</keyword>
<accession>A0ABP9C431</accession>
<evidence type="ECO:0000313" key="2">
    <source>
        <dbReference type="EMBL" id="GAA4804338.1"/>
    </source>
</evidence>
<dbReference type="NCBIfam" id="TIGR00791">
    <property type="entry name" value="gntP"/>
    <property type="match status" value="1"/>
</dbReference>
<evidence type="ECO:0000313" key="3">
    <source>
        <dbReference type="Proteomes" id="UP001501433"/>
    </source>
</evidence>
<feature type="transmembrane region" description="Helical" evidence="1">
    <location>
        <begin position="135"/>
        <end position="155"/>
    </location>
</feature>
<feature type="transmembrane region" description="Helical" evidence="1">
    <location>
        <begin position="259"/>
        <end position="281"/>
    </location>
</feature>
<evidence type="ECO:0000256" key="1">
    <source>
        <dbReference type="SAM" id="Phobius"/>
    </source>
</evidence>
<gene>
    <name evidence="2" type="ORF">GCM10023330_08360</name>
</gene>
<keyword evidence="1" id="KW-1133">Transmembrane helix</keyword>